<proteinExistence type="predicted"/>
<keyword evidence="8" id="KW-1185">Reference proteome</keyword>
<dbReference type="SUPFAM" id="SSF51735">
    <property type="entry name" value="NAD(P)-binding Rossmann-fold domains"/>
    <property type="match status" value="1"/>
</dbReference>
<evidence type="ECO:0000313" key="8">
    <source>
        <dbReference type="Proteomes" id="UP000298460"/>
    </source>
</evidence>
<dbReference type="InterPro" id="IPR050129">
    <property type="entry name" value="Zn_alcohol_dh"/>
</dbReference>
<keyword evidence="3" id="KW-0862">Zinc</keyword>
<dbReference type="InterPro" id="IPR011032">
    <property type="entry name" value="GroES-like_sf"/>
</dbReference>
<evidence type="ECO:0008006" key="9">
    <source>
        <dbReference type="Google" id="ProtNLM"/>
    </source>
</evidence>
<evidence type="ECO:0000256" key="1">
    <source>
        <dbReference type="ARBA" id="ARBA00001947"/>
    </source>
</evidence>
<dbReference type="RefSeq" id="WP_135546367.1">
    <property type="nucleotide sequence ID" value="NZ_SPQQ01000003.1"/>
</dbReference>
<gene>
    <name evidence="7" type="ORF">E4K67_10520</name>
</gene>
<name>A0A4Z0R9U3_9FIRM</name>
<evidence type="ECO:0000256" key="2">
    <source>
        <dbReference type="ARBA" id="ARBA00022723"/>
    </source>
</evidence>
<evidence type="ECO:0000259" key="5">
    <source>
        <dbReference type="Pfam" id="PF08240"/>
    </source>
</evidence>
<dbReference type="Gene3D" id="3.90.180.10">
    <property type="entry name" value="Medium-chain alcohol dehydrogenases, catalytic domain"/>
    <property type="match status" value="1"/>
</dbReference>
<dbReference type="InterPro" id="IPR013154">
    <property type="entry name" value="ADH-like_N"/>
</dbReference>
<comment type="caution">
    <text evidence="7">The sequence shown here is derived from an EMBL/GenBank/DDBJ whole genome shotgun (WGS) entry which is preliminary data.</text>
</comment>
<dbReference type="Pfam" id="PF16912">
    <property type="entry name" value="Glu_dehyd_C"/>
    <property type="match status" value="1"/>
</dbReference>
<protein>
    <recommendedName>
        <fullName evidence="9">Dehydrogenase</fullName>
    </recommendedName>
</protein>
<dbReference type="GO" id="GO:0016491">
    <property type="term" value="F:oxidoreductase activity"/>
    <property type="evidence" value="ECO:0007669"/>
    <property type="project" value="UniProtKB-KW"/>
</dbReference>
<organism evidence="7 8">
    <name type="scientific">Desulfosporosinus fructosivorans</name>
    <dbReference type="NCBI Taxonomy" id="2018669"/>
    <lineage>
        <taxon>Bacteria</taxon>
        <taxon>Bacillati</taxon>
        <taxon>Bacillota</taxon>
        <taxon>Clostridia</taxon>
        <taxon>Eubacteriales</taxon>
        <taxon>Desulfitobacteriaceae</taxon>
        <taxon>Desulfosporosinus</taxon>
    </lineage>
</organism>
<dbReference type="PROSITE" id="PS00059">
    <property type="entry name" value="ADH_ZINC"/>
    <property type="match status" value="1"/>
</dbReference>
<dbReference type="InterPro" id="IPR036291">
    <property type="entry name" value="NAD(P)-bd_dom_sf"/>
</dbReference>
<comment type="cofactor">
    <cofactor evidence="1">
        <name>Zn(2+)</name>
        <dbReference type="ChEBI" id="CHEBI:29105"/>
    </cofactor>
</comment>
<dbReference type="EMBL" id="SPQQ01000003">
    <property type="protein sequence ID" value="TGE38376.1"/>
    <property type="molecule type" value="Genomic_DNA"/>
</dbReference>
<dbReference type="Proteomes" id="UP000298460">
    <property type="component" value="Unassembled WGS sequence"/>
</dbReference>
<feature type="domain" description="Glucose dehydrogenase C-terminal" evidence="6">
    <location>
        <begin position="146"/>
        <end position="341"/>
    </location>
</feature>
<reference evidence="7 8" key="1">
    <citation type="submission" date="2019-03" db="EMBL/GenBank/DDBJ databases">
        <title>Draft Genome Sequence of Desulfosporosinus fructosivorans Strain 63.6F, Isolated from Marine Sediment in the Baltic Sea.</title>
        <authorList>
            <person name="Hausmann B."/>
            <person name="Vandieken V."/>
            <person name="Pjevac P."/>
            <person name="Schreck K."/>
            <person name="Herbold C.W."/>
            <person name="Loy A."/>
        </authorList>
    </citation>
    <scope>NUCLEOTIDE SEQUENCE [LARGE SCALE GENOMIC DNA]</scope>
    <source>
        <strain evidence="7 8">63.6F</strain>
    </source>
</reference>
<dbReference type="OrthoDB" id="9769198at2"/>
<keyword evidence="2" id="KW-0479">Metal-binding</keyword>
<feature type="domain" description="Alcohol dehydrogenase-like N-terminal" evidence="5">
    <location>
        <begin position="27"/>
        <end position="136"/>
    </location>
</feature>
<evidence type="ECO:0000256" key="3">
    <source>
        <dbReference type="ARBA" id="ARBA00022833"/>
    </source>
</evidence>
<evidence type="ECO:0000259" key="6">
    <source>
        <dbReference type="Pfam" id="PF16912"/>
    </source>
</evidence>
<dbReference type="AlphaFoldDB" id="A0A4Z0R9U3"/>
<dbReference type="Gene3D" id="3.40.50.720">
    <property type="entry name" value="NAD(P)-binding Rossmann-like Domain"/>
    <property type="match status" value="1"/>
</dbReference>
<dbReference type="InterPro" id="IPR031640">
    <property type="entry name" value="Glu_dehyd_C"/>
</dbReference>
<dbReference type="GO" id="GO:0008270">
    <property type="term" value="F:zinc ion binding"/>
    <property type="evidence" value="ECO:0007669"/>
    <property type="project" value="InterPro"/>
</dbReference>
<dbReference type="InterPro" id="IPR002328">
    <property type="entry name" value="ADH_Zn_CS"/>
</dbReference>
<evidence type="ECO:0000256" key="4">
    <source>
        <dbReference type="ARBA" id="ARBA00023002"/>
    </source>
</evidence>
<sequence>MLENNGLVIESPGELKLINLPLRKLETDEVLVRVKYVALCGSDIKLYLGSYTAPHKYPIVIGHEWVGEIVQVAAQSAQNWNIGDVITGDCSIFCGSCSYCGINKNHCLDIEKKGISRDGACCQTIIVNERHIYNCPKLPDIRVLALAEPLAVAVQGIINRISEEDLRQVKSALIIGSGGIGVMALFSLLEFQMPKITIVDREKEKLSLVSSFGYSNVTTLETDLSDNTLNSGEGFDLIIEAAGSNTALKRAVELANPCGKIVCLGHQKITEIDFGLVMKKSLSILGSMGSTGGFEKAIKIIENNYVNISKLITRIVPLEKAEGYFKTQLKSSKDIKVLIDLK</sequence>
<accession>A0A4Z0R9U3</accession>
<keyword evidence="4" id="KW-0560">Oxidoreductase</keyword>
<dbReference type="Pfam" id="PF08240">
    <property type="entry name" value="ADH_N"/>
    <property type="match status" value="1"/>
</dbReference>
<evidence type="ECO:0000313" key="7">
    <source>
        <dbReference type="EMBL" id="TGE38376.1"/>
    </source>
</evidence>
<dbReference type="PANTHER" id="PTHR43401:SF2">
    <property type="entry name" value="L-THREONINE 3-DEHYDROGENASE"/>
    <property type="match status" value="1"/>
</dbReference>
<dbReference type="PANTHER" id="PTHR43401">
    <property type="entry name" value="L-THREONINE 3-DEHYDROGENASE"/>
    <property type="match status" value="1"/>
</dbReference>
<dbReference type="SUPFAM" id="SSF50129">
    <property type="entry name" value="GroES-like"/>
    <property type="match status" value="1"/>
</dbReference>